<sequence>MFDIGSPRSDYMGKAINFEKPVDVRMAKVKCKENCHYTLRSCKLEINRIRDNNQLRLCWVPGRENVKCNEMVDLLARKGSSAAGPLAVIKGDKVKPPICAIKMKVETANKDRWKRRLKGIEGCMSAKLFLPSVSSKKTKLLGLNKNYMIISMGILTLIPSVSRMYITSCLNALHWRSKEIGLGDYFLSHDQLSTLEIKSINSSVETNL</sequence>
<dbReference type="Proteomes" id="UP000015102">
    <property type="component" value="Unassembled WGS sequence"/>
</dbReference>
<keyword evidence="2" id="KW-1185">Reference proteome</keyword>
<evidence type="ECO:0000313" key="2">
    <source>
        <dbReference type="Proteomes" id="UP000015102"/>
    </source>
</evidence>
<reference evidence="1" key="2">
    <citation type="submission" date="2015-06" db="UniProtKB">
        <authorList>
            <consortium name="EnsemblMetazoa"/>
        </authorList>
    </citation>
    <scope>IDENTIFICATION</scope>
</reference>
<dbReference type="InterPro" id="IPR012337">
    <property type="entry name" value="RNaseH-like_sf"/>
</dbReference>
<dbReference type="EMBL" id="CAQQ02022334">
    <property type="status" value="NOT_ANNOTATED_CDS"/>
    <property type="molecule type" value="Genomic_DNA"/>
</dbReference>
<dbReference type="SUPFAM" id="SSF53098">
    <property type="entry name" value="Ribonuclease H-like"/>
    <property type="match status" value="1"/>
</dbReference>
<proteinExistence type="predicted"/>
<protein>
    <submittedName>
        <fullName evidence="1">Uncharacterized protein</fullName>
    </submittedName>
</protein>
<name>T1GSI6_MEGSC</name>
<reference evidence="2" key="1">
    <citation type="submission" date="2013-02" db="EMBL/GenBank/DDBJ databases">
        <authorList>
            <person name="Hughes D."/>
        </authorList>
    </citation>
    <scope>NUCLEOTIDE SEQUENCE</scope>
    <source>
        <strain>Durham</strain>
        <strain evidence="2">NC isolate 2 -- Noor lab</strain>
    </source>
</reference>
<dbReference type="AlphaFoldDB" id="T1GSI6"/>
<dbReference type="EnsemblMetazoa" id="MESCA006646-RA">
    <property type="protein sequence ID" value="MESCA006646-PA"/>
    <property type="gene ID" value="MESCA006646"/>
</dbReference>
<dbReference type="HOGENOM" id="CLU_1322251_0_0_1"/>
<evidence type="ECO:0000313" key="1">
    <source>
        <dbReference type="EnsemblMetazoa" id="MESCA006646-PA"/>
    </source>
</evidence>
<dbReference type="EMBL" id="CAQQ02022333">
    <property type="status" value="NOT_ANNOTATED_CDS"/>
    <property type="molecule type" value="Genomic_DNA"/>
</dbReference>
<organism evidence="1 2">
    <name type="scientific">Megaselia scalaris</name>
    <name type="common">Humpbacked fly</name>
    <name type="synonym">Phora scalaris</name>
    <dbReference type="NCBI Taxonomy" id="36166"/>
    <lineage>
        <taxon>Eukaryota</taxon>
        <taxon>Metazoa</taxon>
        <taxon>Ecdysozoa</taxon>
        <taxon>Arthropoda</taxon>
        <taxon>Hexapoda</taxon>
        <taxon>Insecta</taxon>
        <taxon>Pterygota</taxon>
        <taxon>Neoptera</taxon>
        <taxon>Endopterygota</taxon>
        <taxon>Diptera</taxon>
        <taxon>Brachycera</taxon>
        <taxon>Muscomorpha</taxon>
        <taxon>Platypezoidea</taxon>
        <taxon>Phoridae</taxon>
        <taxon>Megaseliini</taxon>
        <taxon>Megaselia</taxon>
    </lineage>
</organism>
<accession>T1GSI6</accession>